<protein>
    <submittedName>
        <fullName evidence="1">Uncharacterized protein</fullName>
    </submittedName>
</protein>
<sequence>MTGRLRGTLRLPVAPPLGTVTDALRAARGCLSATRSPHPVALWQLAAVLGHACGPGPFEAQPGGRTGLRYADADGVRLTAGTNAPIPPGGYHYDLVAHALVPDGRPGSPHDADLALRLPGGDRSAVARVQLVAAASGLCARTDPGGPDTLFLHAPSAARAPAPAPPGTGLADALAALPAEPPAYLPTPAPLTAEELHALLRAAAPVPPYWVSARCVDGVAPGVYRADGADGAFTAVWHGHTAPLAHVLTRGGHAAAAALADAAATVHLAGSGQGPVTEALRLQTAVTGRGLTAWCDDRPAPAAAPLLGMGPGGDEVVCHVTLGRARPEPRIRIPLALPGLP</sequence>
<dbReference type="AlphaFoldDB" id="A0A640TL33"/>
<proteinExistence type="predicted"/>
<accession>A0A640TL33</accession>
<dbReference type="EMBL" id="BLIP01000001">
    <property type="protein sequence ID" value="GFE23071.1"/>
    <property type="molecule type" value="Genomic_DNA"/>
</dbReference>
<name>A0A640TL33_STRNI</name>
<evidence type="ECO:0000313" key="2">
    <source>
        <dbReference type="Proteomes" id="UP000429552"/>
    </source>
</evidence>
<comment type="caution">
    <text evidence="1">The sequence shown here is derived from an EMBL/GenBank/DDBJ whole genome shotgun (WGS) entry which is preliminary data.</text>
</comment>
<reference evidence="1 2" key="1">
    <citation type="submission" date="2019-12" db="EMBL/GenBank/DDBJ databases">
        <title>Whole genome shotgun sequence of Streptomyces libani subsp. libani NBRC 13452.</title>
        <authorList>
            <person name="Ichikawa N."/>
            <person name="Kimura A."/>
            <person name="Kitahashi Y."/>
            <person name="Komaki H."/>
            <person name="Tamura T."/>
        </authorList>
    </citation>
    <scope>NUCLEOTIDE SEQUENCE [LARGE SCALE GENOMIC DNA]</scope>
    <source>
        <strain evidence="1 2">NBRC 13452</strain>
    </source>
</reference>
<organism evidence="1 2">
    <name type="scientific">Streptomyces nigrescens</name>
    <dbReference type="NCBI Taxonomy" id="1920"/>
    <lineage>
        <taxon>Bacteria</taxon>
        <taxon>Bacillati</taxon>
        <taxon>Actinomycetota</taxon>
        <taxon>Actinomycetes</taxon>
        <taxon>Kitasatosporales</taxon>
        <taxon>Streptomycetaceae</taxon>
        <taxon>Streptomyces</taxon>
    </lineage>
</organism>
<evidence type="ECO:0000313" key="1">
    <source>
        <dbReference type="EMBL" id="GFE23071.1"/>
    </source>
</evidence>
<gene>
    <name evidence="1" type="ORF">Sliba_35240</name>
</gene>
<dbReference type="Proteomes" id="UP000429552">
    <property type="component" value="Unassembled WGS sequence"/>
</dbReference>